<dbReference type="EMBL" id="JBHSMQ010000003">
    <property type="protein sequence ID" value="MFC5455427.1"/>
    <property type="molecule type" value="Genomic_DNA"/>
</dbReference>
<evidence type="ECO:0000313" key="2">
    <source>
        <dbReference type="EMBL" id="MFC5455427.1"/>
    </source>
</evidence>
<accession>A0ABW0KR38</accession>
<proteinExistence type="predicted"/>
<name>A0ABW0KR38_9BACT</name>
<dbReference type="Proteomes" id="UP001596052">
    <property type="component" value="Unassembled WGS sequence"/>
</dbReference>
<gene>
    <name evidence="2" type="ORF">ACFQDI_11205</name>
</gene>
<keyword evidence="1" id="KW-0472">Membrane</keyword>
<dbReference type="Gene3D" id="3.30.700.10">
    <property type="entry name" value="Glycoprotein, Type 4 Pilin"/>
    <property type="match status" value="1"/>
</dbReference>
<keyword evidence="3" id="KW-1185">Reference proteome</keyword>
<comment type="caution">
    <text evidence="2">The sequence shown here is derived from an EMBL/GenBank/DDBJ whole genome shotgun (WGS) entry which is preliminary data.</text>
</comment>
<dbReference type="RefSeq" id="WP_377166493.1">
    <property type="nucleotide sequence ID" value="NZ_JBHSMQ010000003.1"/>
</dbReference>
<reference evidence="3" key="1">
    <citation type="journal article" date="2019" name="Int. J. Syst. Evol. Microbiol.">
        <title>The Global Catalogue of Microorganisms (GCM) 10K type strain sequencing project: providing services to taxonomists for standard genome sequencing and annotation.</title>
        <authorList>
            <consortium name="The Broad Institute Genomics Platform"/>
            <consortium name="The Broad Institute Genome Sequencing Center for Infectious Disease"/>
            <person name="Wu L."/>
            <person name="Ma J."/>
        </authorList>
    </citation>
    <scope>NUCLEOTIDE SEQUENCE [LARGE SCALE GENOMIC DNA]</scope>
    <source>
        <strain evidence="3">CGMCC 4.1469</strain>
    </source>
</reference>
<dbReference type="InterPro" id="IPR045584">
    <property type="entry name" value="Pilin-like"/>
</dbReference>
<keyword evidence="1" id="KW-0812">Transmembrane</keyword>
<evidence type="ECO:0000313" key="3">
    <source>
        <dbReference type="Proteomes" id="UP001596052"/>
    </source>
</evidence>
<dbReference type="SUPFAM" id="SSF54523">
    <property type="entry name" value="Pili subunits"/>
    <property type="match status" value="1"/>
</dbReference>
<organism evidence="2 3">
    <name type="scientific">Prosthecobacter fluviatilis</name>
    <dbReference type="NCBI Taxonomy" id="445931"/>
    <lineage>
        <taxon>Bacteria</taxon>
        <taxon>Pseudomonadati</taxon>
        <taxon>Verrucomicrobiota</taxon>
        <taxon>Verrucomicrobiia</taxon>
        <taxon>Verrucomicrobiales</taxon>
        <taxon>Verrucomicrobiaceae</taxon>
        <taxon>Prosthecobacter</taxon>
    </lineage>
</organism>
<evidence type="ECO:0000256" key="1">
    <source>
        <dbReference type="SAM" id="Phobius"/>
    </source>
</evidence>
<keyword evidence="1" id="KW-1133">Transmembrane helix</keyword>
<protein>
    <submittedName>
        <fullName evidence="2">Uncharacterized protein</fullName>
    </submittedName>
</protein>
<sequence>MSLMELLITIIILSIVMSIAIMSMGSARQGAEDQKDKRNAQEIASVAAMASAAGADFIVPGDEHATIVNLCDGTTPSSGVFSGRVFKIPSMRDAEITGAMRFLALNDSDLQYRMDGSSSP</sequence>
<feature type="transmembrane region" description="Helical" evidence="1">
    <location>
        <begin position="6"/>
        <end position="27"/>
    </location>
</feature>